<dbReference type="Proteomes" id="UP001215280">
    <property type="component" value="Unassembled WGS sequence"/>
</dbReference>
<proteinExistence type="predicted"/>
<feature type="non-terminal residue" evidence="1">
    <location>
        <position position="1"/>
    </location>
</feature>
<sequence length="91" mass="10342">TGIHPRTLKIDSGAEFYLCTEFRELLQLKSFEMTSRKSVQVTIEYNNRLQAAAAKSGKSLIEKHPRALLEKLGKIEPKITKCITDKNYKCA</sequence>
<comment type="caution">
    <text evidence="1">The sequence shown here is derived from an EMBL/GenBank/DDBJ whole genome shotgun (WGS) entry which is preliminary data.</text>
</comment>
<organism evidence="1 2">
    <name type="scientific">Mycena maculata</name>
    <dbReference type="NCBI Taxonomy" id="230809"/>
    <lineage>
        <taxon>Eukaryota</taxon>
        <taxon>Fungi</taxon>
        <taxon>Dikarya</taxon>
        <taxon>Basidiomycota</taxon>
        <taxon>Agaricomycotina</taxon>
        <taxon>Agaricomycetes</taxon>
        <taxon>Agaricomycetidae</taxon>
        <taxon>Agaricales</taxon>
        <taxon>Marasmiineae</taxon>
        <taxon>Mycenaceae</taxon>
        <taxon>Mycena</taxon>
    </lineage>
</organism>
<evidence type="ECO:0000313" key="2">
    <source>
        <dbReference type="Proteomes" id="UP001215280"/>
    </source>
</evidence>
<dbReference type="EMBL" id="JARJLG010000072">
    <property type="protein sequence ID" value="KAJ7753101.1"/>
    <property type="molecule type" value="Genomic_DNA"/>
</dbReference>
<gene>
    <name evidence="1" type="ORF">DFH07DRAFT_744655</name>
</gene>
<protein>
    <submittedName>
        <fullName evidence="1">Uncharacterized protein</fullName>
    </submittedName>
</protein>
<evidence type="ECO:0000313" key="1">
    <source>
        <dbReference type="EMBL" id="KAJ7753101.1"/>
    </source>
</evidence>
<reference evidence="1" key="1">
    <citation type="submission" date="2023-03" db="EMBL/GenBank/DDBJ databases">
        <title>Massive genome expansion in bonnet fungi (Mycena s.s.) driven by repeated elements and novel gene families across ecological guilds.</title>
        <authorList>
            <consortium name="Lawrence Berkeley National Laboratory"/>
            <person name="Harder C.B."/>
            <person name="Miyauchi S."/>
            <person name="Viragh M."/>
            <person name="Kuo A."/>
            <person name="Thoen E."/>
            <person name="Andreopoulos B."/>
            <person name="Lu D."/>
            <person name="Skrede I."/>
            <person name="Drula E."/>
            <person name="Henrissat B."/>
            <person name="Morin E."/>
            <person name="Kohler A."/>
            <person name="Barry K."/>
            <person name="LaButti K."/>
            <person name="Morin E."/>
            <person name="Salamov A."/>
            <person name="Lipzen A."/>
            <person name="Mereny Z."/>
            <person name="Hegedus B."/>
            <person name="Baldrian P."/>
            <person name="Stursova M."/>
            <person name="Weitz H."/>
            <person name="Taylor A."/>
            <person name="Grigoriev I.V."/>
            <person name="Nagy L.G."/>
            <person name="Martin F."/>
            <person name="Kauserud H."/>
        </authorList>
    </citation>
    <scope>NUCLEOTIDE SEQUENCE</scope>
    <source>
        <strain evidence="1">CBHHK188m</strain>
    </source>
</reference>
<name>A0AAD7IYC5_9AGAR</name>
<keyword evidence="2" id="KW-1185">Reference proteome</keyword>
<accession>A0AAD7IYC5</accession>
<dbReference type="AlphaFoldDB" id="A0AAD7IYC5"/>